<feature type="signal peptide" evidence="1">
    <location>
        <begin position="1"/>
        <end position="16"/>
    </location>
</feature>
<proteinExistence type="predicted"/>
<dbReference type="Proteomes" id="UP001165065">
    <property type="component" value="Unassembled WGS sequence"/>
</dbReference>
<protein>
    <submittedName>
        <fullName evidence="2">Uncharacterized protein</fullName>
    </submittedName>
</protein>
<comment type="caution">
    <text evidence="2">The sequence shown here is derived from an EMBL/GenBank/DDBJ whole genome shotgun (WGS) entry which is preliminary data.</text>
</comment>
<evidence type="ECO:0000256" key="1">
    <source>
        <dbReference type="SAM" id="SignalP"/>
    </source>
</evidence>
<dbReference type="OrthoDB" id="193118at2759"/>
<gene>
    <name evidence="2" type="ORF">TrCOL_g7145</name>
</gene>
<keyword evidence="3" id="KW-1185">Reference proteome</keyword>
<keyword evidence="1" id="KW-0732">Signal</keyword>
<reference evidence="3" key="1">
    <citation type="journal article" date="2023" name="Commun. Biol.">
        <title>Genome analysis of Parmales, the sister group of diatoms, reveals the evolutionary specialization of diatoms from phago-mixotrophs to photoautotrophs.</title>
        <authorList>
            <person name="Ban H."/>
            <person name="Sato S."/>
            <person name="Yoshikawa S."/>
            <person name="Yamada K."/>
            <person name="Nakamura Y."/>
            <person name="Ichinomiya M."/>
            <person name="Sato N."/>
            <person name="Blanc-Mathieu R."/>
            <person name="Endo H."/>
            <person name="Kuwata A."/>
            <person name="Ogata H."/>
        </authorList>
    </citation>
    <scope>NUCLEOTIDE SEQUENCE [LARGE SCALE GENOMIC DNA]</scope>
</reference>
<dbReference type="EMBL" id="BRYA01000328">
    <property type="protein sequence ID" value="GMI47079.1"/>
    <property type="molecule type" value="Genomic_DNA"/>
</dbReference>
<dbReference type="AlphaFoldDB" id="A0A9W7LE14"/>
<sequence>MTKFLFLVALLSSAEAFSSIPAFTAKSGPISSTTRFHDVSELLEDVANPTSVSEVWGYDGAMSETYASHFVIGNWLKSHKCGEGLKEDCPNELLNPGSVPAEVDVMAFLGVKRAEPVTTPDMKKA</sequence>
<accession>A0A9W7LE14</accession>
<feature type="chain" id="PRO_5040836174" evidence="1">
    <location>
        <begin position="17"/>
        <end position="125"/>
    </location>
</feature>
<name>A0A9W7LE14_9STRA</name>
<evidence type="ECO:0000313" key="2">
    <source>
        <dbReference type="EMBL" id="GMI47079.1"/>
    </source>
</evidence>
<organism evidence="2 3">
    <name type="scientific">Triparma columacea</name>
    <dbReference type="NCBI Taxonomy" id="722753"/>
    <lineage>
        <taxon>Eukaryota</taxon>
        <taxon>Sar</taxon>
        <taxon>Stramenopiles</taxon>
        <taxon>Ochrophyta</taxon>
        <taxon>Bolidophyceae</taxon>
        <taxon>Parmales</taxon>
        <taxon>Triparmaceae</taxon>
        <taxon>Triparma</taxon>
    </lineage>
</organism>
<evidence type="ECO:0000313" key="3">
    <source>
        <dbReference type="Proteomes" id="UP001165065"/>
    </source>
</evidence>